<proteinExistence type="predicted"/>
<dbReference type="InterPro" id="IPR011059">
    <property type="entry name" value="Metal-dep_hydrolase_composite"/>
</dbReference>
<dbReference type="InterPro" id="IPR013108">
    <property type="entry name" value="Amidohydro_3"/>
</dbReference>
<evidence type="ECO:0000313" key="4">
    <source>
        <dbReference type="Proteomes" id="UP000199308"/>
    </source>
</evidence>
<dbReference type="SUPFAM" id="SSF51338">
    <property type="entry name" value="Composite domain of metallo-dependent hydrolases"/>
    <property type="match status" value="1"/>
</dbReference>
<dbReference type="PANTHER" id="PTHR22642:SF2">
    <property type="entry name" value="PROTEIN LONG AFTER FAR-RED 3"/>
    <property type="match status" value="1"/>
</dbReference>
<dbReference type="Proteomes" id="UP000199308">
    <property type="component" value="Unassembled WGS sequence"/>
</dbReference>
<dbReference type="Gene3D" id="3.20.20.140">
    <property type="entry name" value="Metal-dependent hydrolases"/>
    <property type="match status" value="1"/>
</dbReference>
<name>A0A1I0FD96_THASX</name>
<dbReference type="SUPFAM" id="SSF51556">
    <property type="entry name" value="Metallo-dependent hydrolases"/>
    <property type="match status" value="1"/>
</dbReference>
<feature type="domain" description="Amidohydrolase 3" evidence="2">
    <location>
        <begin position="67"/>
        <end position="544"/>
    </location>
</feature>
<gene>
    <name evidence="3" type="ORF">SAMN05660429_02072</name>
</gene>
<dbReference type="OrthoDB" id="9031471at2"/>
<feature type="signal peptide" evidence="1">
    <location>
        <begin position="1"/>
        <end position="17"/>
    </location>
</feature>
<keyword evidence="4" id="KW-1185">Reference proteome</keyword>
<dbReference type="InterPro" id="IPR033932">
    <property type="entry name" value="YtcJ-like"/>
</dbReference>
<protein>
    <recommendedName>
        <fullName evidence="2">Amidohydrolase 3 domain-containing protein</fullName>
    </recommendedName>
</protein>
<dbReference type="STRING" id="349064.SAMN05660429_02072"/>
<dbReference type="CDD" id="cd01300">
    <property type="entry name" value="YtcJ_like"/>
    <property type="match status" value="1"/>
</dbReference>
<evidence type="ECO:0000259" key="2">
    <source>
        <dbReference type="Pfam" id="PF07969"/>
    </source>
</evidence>
<dbReference type="InterPro" id="IPR032466">
    <property type="entry name" value="Metal_Hydrolase"/>
</dbReference>
<dbReference type="Gene3D" id="3.10.310.70">
    <property type="match status" value="1"/>
</dbReference>
<accession>A0A1I0FD96</accession>
<dbReference type="PANTHER" id="PTHR22642">
    <property type="entry name" value="IMIDAZOLONEPROPIONASE"/>
    <property type="match status" value="1"/>
</dbReference>
<sequence>MIKKLLLLLCFIPFAHAKTTLIYNVNGYTFEQGKLVQFHAIKFSDDTIDQIYFKHQALPKDTTIEKIDGKGQTMLPGLIDAHGHVLGYGESLQYANLMGAKSEQEAVDIVTAFASEKSDTAWVKGRGWNQVLWPSKQFPSKALLDEKFPNTPVWLERVDGHAGWANSKALSIAGITKTTISPAGGEIIKDKNGEPTGVLIDNAMDMVKQYIPKMDLADIADILQQSMQSLASVGLTSVHDAGISKAELEAYKFLELNGKMPIRIYAMVHVNEPQWQQIVEKGPIHTKDDMFTLAAIKIQADGALGSRGAALHAPYSDQHDTTGLLLQSPQTTHKMALAAMLAGFQVNIHAIGDKANTLVLDVFEQQIKATNSAHLRHRNEHAQVVRPEEIKRFNALNVIASIQPTHATSDKNMALDRLGAERLKGAYAWRTLLNNGARIAAGSDFPVEPPHPFYGIHAAVTRQDRDNQPEQGWISEERLTLEEAFKAFTVDAAYAANQDTLIGTLTPGKKADFIMLEQDLFTQEPSSIWKNEIHATWVNGKKVFQRKP</sequence>
<dbReference type="GO" id="GO:0016810">
    <property type="term" value="F:hydrolase activity, acting on carbon-nitrogen (but not peptide) bonds"/>
    <property type="evidence" value="ECO:0007669"/>
    <property type="project" value="InterPro"/>
</dbReference>
<feature type="chain" id="PRO_5011766775" description="Amidohydrolase 3 domain-containing protein" evidence="1">
    <location>
        <begin position="18"/>
        <end position="548"/>
    </location>
</feature>
<dbReference type="AlphaFoldDB" id="A0A1I0FD96"/>
<dbReference type="RefSeq" id="WP_093329897.1">
    <property type="nucleotide sequence ID" value="NZ_AP027363.1"/>
</dbReference>
<organism evidence="3 4">
    <name type="scientific">Thalassotalea agarivorans</name>
    <name type="common">Thalassomonas agarivorans</name>
    <dbReference type="NCBI Taxonomy" id="349064"/>
    <lineage>
        <taxon>Bacteria</taxon>
        <taxon>Pseudomonadati</taxon>
        <taxon>Pseudomonadota</taxon>
        <taxon>Gammaproteobacteria</taxon>
        <taxon>Alteromonadales</taxon>
        <taxon>Colwelliaceae</taxon>
        <taxon>Thalassotalea</taxon>
    </lineage>
</organism>
<dbReference type="Pfam" id="PF07969">
    <property type="entry name" value="Amidohydro_3"/>
    <property type="match status" value="1"/>
</dbReference>
<evidence type="ECO:0000256" key="1">
    <source>
        <dbReference type="SAM" id="SignalP"/>
    </source>
</evidence>
<dbReference type="EMBL" id="FOHK01000009">
    <property type="protein sequence ID" value="SET55830.1"/>
    <property type="molecule type" value="Genomic_DNA"/>
</dbReference>
<evidence type="ECO:0000313" key="3">
    <source>
        <dbReference type="EMBL" id="SET55830.1"/>
    </source>
</evidence>
<reference evidence="3 4" key="1">
    <citation type="submission" date="2016-10" db="EMBL/GenBank/DDBJ databases">
        <authorList>
            <person name="de Groot N.N."/>
        </authorList>
    </citation>
    <scope>NUCLEOTIDE SEQUENCE [LARGE SCALE GENOMIC DNA]</scope>
    <source>
        <strain evidence="3 4">DSM 19706</strain>
    </source>
</reference>
<dbReference type="Gene3D" id="2.30.40.10">
    <property type="entry name" value="Urease, subunit C, domain 1"/>
    <property type="match status" value="1"/>
</dbReference>
<keyword evidence="1" id="KW-0732">Signal</keyword>